<evidence type="ECO:0000256" key="4">
    <source>
        <dbReference type="ARBA" id="ARBA00023295"/>
    </source>
</evidence>
<proteinExistence type="inferred from homology"/>
<evidence type="ECO:0000313" key="12">
    <source>
        <dbReference type="EMBL" id="KNG89851.1"/>
    </source>
</evidence>
<dbReference type="InterPro" id="IPR013320">
    <property type="entry name" value="ConA-like_dom_sf"/>
</dbReference>
<dbReference type="InterPro" id="IPR002594">
    <property type="entry name" value="GH12"/>
</dbReference>
<evidence type="ECO:0000256" key="5">
    <source>
        <dbReference type="ARBA" id="ARBA00037012"/>
    </source>
</evidence>
<keyword evidence="2 11" id="KW-0732">Signal</keyword>
<sequence>MKASPAVLALFAAIASAAWTPSHQHKSAKRADSCGQYDTINVGNFKLYNNMWGKDSGSGSQCVGLDSPGKGNSSGIAWHSTWSWSGGQGKVKSYPNVEARPENKKVSDLPNIQSTWKWSYKGDNIVGDVAYDIFTSSTAGGKAEYEIMIWTAALGGAGPISATGSPIDNPTVGGKAWKLYKGTNAATTVFSFVAPTEIQDYSGNLAEFFTYLTEKQNFPASQYYLSIGAGTEPFTGQNAVFTTSSYTVTF</sequence>
<evidence type="ECO:0000256" key="8">
    <source>
        <dbReference type="ARBA" id="ARBA00041304"/>
    </source>
</evidence>
<keyword evidence="10" id="KW-0624">Polysaccharide degradation</keyword>
<feature type="signal peptide" evidence="11">
    <location>
        <begin position="1"/>
        <end position="17"/>
    </location>
</feature>
<keyword evidence="10" id="KW-0119">Carbohydrate metabolism</keyword>
<evidence type="ECO:0000256" key="3">
    <source>
        <dbReference type="ARBA" id="ARBA00022801"/>
    </source>
</evidence>
<feature type="chain" id="PRO_5005553744" description="xyloglucan-specific endo-beta-1,4-glucanase" evidence="11">
    <location>
        <begin position="18"/>
        <end position="250"/>
    </location>
</feature>
<dbReference type="GO" id="GO:0000272">
    <property type="term" value="P:polysaccharide catabolic process"/>
    <property type="evidence" value="ECO:0007669"/>
    <property type="project" value="UniProtKB-KW"/>
</dbReference>
<evidence type="ECO:0000256" key="11">
    <source>
        <dbReference type="SAM" id="SignalP"/>
    </source>
</evidence>
<evidence type="ECO:0000313" key="13">
    <source>
        <dbReference type="Proteomes" id="UP000037505"/>
    </source>
</evidence>
<dbReference type="InterPro" id="IPR013319">
    <property type="entry name" value="GH11/12"/>
</dbReference>
<evidence type="ECO:0000256" key="9">
    <source>
        <dbReference type="ARBA" id="ARBA00043018"/>
    </source>
</evidence>
<reference evidence="12 13" key="1">
    <citation type="submission" date="2014-06" db="EMBL/GenBank/DDBJ databases">
        <title>The Genome of the Aflatoxigenic Filamentous Fungus Aspergillus nomius.</title>
        <authorList>
            <person name="Moore M.G."/>
            <person name="Shannon B.M."/>
            <person name="Brian M.M."/>
        </authorList>
    </citation>
    <scope>NUCLEOTIDE SEQUENCE [LARGE SCALE GENOMIC DNA]</scope>
    <source>
        <strain evidence="12 13">NRRL 13137</strain>
    </source>
</reference>
<dbReference type="Proteomes" id="UP000037505">
    <property type="component" value="Unassembled WGS sequence"/>
</dbReference>
<gene>
    <name evidence="12" type="ORF">ANOM_001761</name>
</gene>
<dbReference type="GO" id="GO:0033946">
    <property type="term" value="F:xyloglucan-specific endo-beta-1,4-glucanase activity"/>
    <property type="evidence" value="ECO:0007669"/>
    <property type="project" value="UniProtKB-EC"/>
</dbReference>
<evidence type="ECO:0000256" key="10">
    <source>
        <dbReference type="RuleBase" id="RU361163"/>
    </source>
</evidence>
<evidence type="ECO:0000256" key="2">
    <source>
        <dbReference type="ARBA" id="ARBA00022729"/>
    </source>
</evidence>
<accession>A0A0L1JDP3</accession>
<keyword evidence="4 10" id="KW-0326">Glycosidase</keyword>
<dbReference type="AlphaFoldDB" id="A0A0L1JDP3"/>
<name>A0A0L1JDP3_ASPN3</name>
<dbReference type="SUPFAM" id="SSF49899">
    <property type="entry name" value="Concanavalin A-like lectins/glucanases"/>
    <property type="match status" value="1"/>
</dbReference>
<keyword evidence="13" id="KW-1185">Reference proteome</keyword>
<protein>
    <recommendedName>
        <fullName evidence="7">xyloglucan-specific endo-beta-1,4-glucanase</fullName>
        <ecNumber evidence="7">3.2.1.151</ecNumber>
    </recommendedName>
    <alternativeName>
        <fullName evidence="8">Xyloglucanase A</fullName>
    </alternativeName>
    <alternativeName>
        <fullName evidence="9">Xyloglucanendohydrolase A</fullName>
    </alternativeName>
</protein>
<dbReference type="EMBL" id="JNOM01000023">
    <property type="protein sequence ID" value="KNG89851.1"/>
    <property type="molecule type" value="Genomic_DNA"/>
</dbReference>
<dbReference type="Gene3D" id="2.60.120.180">
    <property type="match status" value="1"/>
</dbReference>
<dbReference type="OrthoDB" id="95118at2759"/>
<dbReference type="PANTHER" id="PTHR34002">
    <property type="entry name" value="BLR1656 PROTEIN"/>
    <property type="match status" value="1"/>
</dbReference>
<dbReference type="Pfam" id="PF01670">
    <property type="entry name" value="Glyco_hydro_12"/>
    <property type="match status" value="1"/>
</dbReference>
<organism evidence="12 13">
    <name type="scientific">Aspergillus nomiae NRRL (strain ATCC 15546 / NRRL 13137 / CBS 260.88 / M93)</name>
    <dbReference type="NCBI Taxonomy" id="1509407"/>
    <lineage>
        <taxon>Eukaryota</taxon>
        <taxon>Fungi</taxon>
        <taxon>Dikarya</taxon>
        <taxon>Ascomycota</taxon>
        <taxon>Pezizomycotina</taxon>
        <taxon>Eurotiomycetes</taxon>
        <taxon>Eurotiomycetidae</taxon>
        <taxon>Eurotiales</taxon>
        <taxon>Aspergillaceae</taxon>
        <taxon>Aspergillus</taxon>
        <taxon>Aspergillus subgen. Circumdati</taxon>
    </lineage>
</organism>
<dbReference type="GeneID" id="26803565"/>
<comment type="function">
    <text evidence="6">Catalyzes endohydrolysis of 1,4-beta-D-glucosidic linkages in xyloglucan with retention of the beta-configuration of the glycosyl residues. Specific for xyloglucan and does not hydrolyze other cell wall components.</text>
</comment>
<evidence type="ECO:0000256" key="1">
    <source>
        <dbReference type="ARBA" id="ARBA00005519"/>
    </source>
</evidence>
<dbReference type="STRING" id="1509407.A0A0L1JDP3"/>
<comment type="caution">
    <text evidence="12">The sequence shown here is derived from an EMBL/GenBank/DDBJ whole genome shotgun (WGS) entry which is preliminary data.</text>
</comment>
<dbReference type="PANTHER" id="PTHR34002:SF9">
    <property type="entry name" value="XYLOGLUCAN-SPECIFIC ENDO-BETA-1,4-GLUCANASE A"/>
    <property type="match status" value="1"/>
</dbReference>
<dbReference type="EC" id="3.2.1.151" evidence="7"/>
<comment type="similarity">
    <text evidence="1 10">Belongs to the glycosyl hydrolase 12 (cellulase H) family.</text>
</comment>
<comment type="catalytic activity">
    <reaction evidence="5">
        <text>xyloglucan + H2O = xyloglucan oligosaccharides.</text>
        <dbReference type="EC" id="3.2.1.151"/>
    </reaction>
</comment>
<dbReference type="RefSeq" id="XP_015410774.1">
    <property type="nucleotide sequence ID" value="XM_015547018.1"/>
</dbReference>
<dbReference type="GO" id="GO:0008810">
    <property type="term" value="F:cellulase activity"/>
    <property type="evidence" value="ECO:0007669"/>
    <property type="project" value="InterPro"/>
</dbReference>
<keyword evidence="3 10" id="KW-0378">Hydrolase</keyword>
<evidence type="ECO:0000256" key="7">
    <source>
        <dbReference type="ARBA" id="ARBA00038882"/>
    </source>
</evidence>
<evidence type="ECO:0000256" key="6">
    <source>
        <dbReference type="ARBA" id="ARBA00037774"/>
    </source>
</evidence>